<proteinExistence type="predicted"/>
<feature type="domain" description="DUF6973" evidence="1">
    <location>
        <begin position="124"/>
        <end position="217"/>
    </location>
</feature>
<evidence type="ECO:0000259" key="1">
    <source>
        <dbReference type="Pfam" id="PF22322"/>
    </source>
</evidence>
<accession>A0ABS7L2V5</accession>
<gene>
    <name evidence="2" type="ORF">K5V21_18215</name>
</gene>
<keyword evidence="3" id="KW-1185">Reference proteome</keyword>
<dbReference type="RefSeq" id="WP_221862459.1">
    <property type="nucleotide sequence ID" value="NZ_JAIKTU010000023.1"/>
</dbReference>
<reference evidence="2 3" key="1">
    <citation type="journal article" date="2021" name="Cell Host Microbe">
        <title>in vivo commensal control of Clostridioides difficile virulence.</title>
        <authorList>
            <person name="Girinathan B.P."/>
            <person name="Dibenedetto N."/>
            <person name="Worley J.N."/>
            <person name="Peltier J."/>
            <person name="Arrieta-Ortiz M.L."/>
            <person name="Rupa Christinal Immanuel S."/>
            <person name="Lavin R."/>
            <person name="Delaney M.L."/>
            <person name="Cummins C."/>
            <person name="Hoffmann M."/>
            <person name="Luo Y."/>
            <person name="Gonzalez-Escalona N."/>
            <person name="Allard M."/>
            <person name="Onderdonk A.B."/>
            <person name="Gerber G.K."/>
            <person name="Sonenshein A.L."/>
            <person name="Baliga N."/>
            <person name="Dupuy B."/>
            <person name="Bry L."/>
        </authorList>
    </citation>
    <scope>NUCLEOTIDE SEQUENCE [LARGE SCALE GENOMIC DNA]</scope>
    <source>
        <strain evidence="2 3">DSM 599</strain>
    </source>
</reference>
<dbReference type="Pfam" id="PF22322">
    <property type="entry name" value="DUF6973"/>
    <property type="match status" value="1"/>
</dbReference>
<evidence type="ECO:0000313" key="2">
    <source>
        <dbReference type="EMBL" id="MBY0757365.1"/>
    </source>
</evidence>
<organism evidence="2 3">
    <name type="scientific">Clostridium sardiniense</name>
    <name type="common">Clostridium absonum</name>
    <dbReference type="NCBI Taxonomy" id="29369"/>
    <lineage>
        <taxon>Bacteria</taxon>
        <taxon>Bacillati</taxon>
        <taxon>Bacillota</taxon>
        <taxon>Clostridia</taxon>
        <taxon>Eubacteriales</taxon>
        <taxon>Clostridiaceae</taxon>
        <taxon>Clostridium</taxon>
    </lineage>
</organism>
<dbReference type="EMBL" id="JAIKTU010000023">
    <property type="protein sequence ID" value="MBY0757365.1"/>
    <property type="molecule type" value="Genomic_DNA"/>
</dbReference>
<name>A0ABS7L2V5_CLOSR</name>
<dbReference type="Proteomes" id="UP001299068">
    <property type="component" value="Unassembled WGS sequence"/>
</dbReference>
<comment type="caution">
    <text evidence="2">The sequence shown here is derived from an EMBL/GenBank/DDBJ whole genome shotgun (WGS) entry which is preliminary data.</text>
</comment>
<evidence type="ECO:0000313" key="3">
    <source>
        <dbReference type="Proteomes" id="UP001299068"/>
    </source>
</evidence>
<sequence length="247" mass="28072">MNNKKITSFILSGILAMSIINQPILAKANEIANNSKPTLEKSNQSKEYYQNIIENRGKILTTTDFDKINNILIQKEKNNVKLSDTEILKLIVKAIKEKETKPQARKYNIFDQKVTRLELSLTGAYPREALLVFSNSKKANKAAQSRYVSKPTSVLYKGNGDAFRHAYWNVLNRRSVGESFAKLFSDAHESEEPNGIDKTMDLRNNKIGIDLGKYTNNPETVVKYVNNGWLWRIVNNKLTVTDSSGRK</sequence>
<dbReference type="InterPro" id="IPR054246">
    <property type="entry name" value="DUF6973"/>
</dbReference>
<protein>
    <recommendedName>
        <fullName evidence="1">DUF6973 domain-containing protein</fullName>
    </recommendedName>
</protein>